<accession>A0ABS8SF46</accession>
<protein>
    <submittedName>
        <fullName evidence="9">Uncharacterized protein</fullName>
    </submittedName>
</protein>
<evidence type="ECO:0000256" key="7">
    <source>
        <dbReference type="ARBA" id="ARBA00023265"/>
    </source>
</evidence>
<evidence type="ECO:0000256" key="6">
    <source>
        <dbReference type="ARBA" id="ARBA00023136"/>
    </source>
</evidence>
<keyword evidence="6 8" id="KW-0472">Membrane</keyword>
<evidence type="ECO:0000256" key="5">
    <source>
        <dbReference type="ARBA" id="ARBA00022989"/>
    </source>
</evidence>
<keyword evidence="7" id="KW-0568">Pathogenesis-related protein</keyword>
<proteinExistence type="inferred from homology"/>
<comment type="similarity">
    <text evidence="2">Belongs to the MLO family.</text>
</comment>
<organism evidence="9 10">
    <name type="scientific">Datura stramonium</name>
    <name type="common">Jimsonweed</name>
    <name type="synonym">Common thornapple</name>
    <dbReference type="NCBI Taxonomy" id="4076"/>
    <lineage>
        <taxon>Eukaryota</taxon>
        <taxon>Viridiplantae</taxon>
        <taxon>Streptophyta</taxon>
        <taxon>Embryophyta</taxon>
        <taxon>Tracheophyta</taxon>
        <taxon>Spermatophyta</taxon>
        <taxon>Magnoliopsida</taxon>
        <taxon>eudicotyledons</taxon>
        <taxon>Gunneridae</taxon>
        <taxon>Pentapetalae</taxon>
        <taxon>asterids</taxon>
        <taxon>lamiids</taxon>
        <taxon>Solanales</taxon>
        <taxon>Solanaceae</taxon>
        <taxon>Solanoideae</taxon>
        <taxon>Datureae</taxon>
        <taxon>Datura</taxon>
    </lineage>
</organism>
<evidence type="ECO:0000256" key="3">
    <source>
        <dbReference type="ARBA" id="ARBA00022692"/>
    </source>
</evidence>
<reference evidence="9 10" key="1">
    <citation type="journal article" date="2021" name="BMC Genomics">
        <title>Datura genome reveals duplications of psychoactive alkaloid biosynthetic genes and high mutation rate following tissue culture.</title>
        <authorList>
            <person name="Rajewski A."/>
            <person name="Carter-House D."/>
            <person name="Stajich J."/>
            <person name="Litt A."/>
        </authorList>
    </citation>
    <scope>NUCLEOTIDE SEQUENCE [LARGE SCALE GENOMIC DNA]</scope>
    <source>
        <strain evidence="9">AR-01</strain>
    </source>
</reference>
<keyword evidence="3 8" id="KW-0812">Transmembrane</keyword>
<keyword evidence="4" id="KW-0611">Plant defense</keyword>
<evidence type="ECO:0000256" key="4">
    <source>
        <dbReference type="ARBA" id="ARBA00022821"/>
    </source>
</evidence>
<gene>
    <name evidence="9" type="ORF">HAX54_035046</name>
</gene>
<comment type="subcellular location">
    <subcellularLocation>
        <location evidence="1">Membrane</location>
        <topology evidence="1">Multi-pass membrane protein</topology>
    </subcellularLocation>
</comment>
<evidence type="ECO:0000256" key="1">
    <source>
        <dbReference type="ARBA" id="ARBA00004141"/>
    </source>
</evidence>
<evidence type="ECO:0000313" key="9">
    <source>
        <dbReference type="EMBL" id="MCD7457423.1"/>
    </source>
</evidence>
<dbReference type="InterPro" id="IPR004326">
    <property type="entry name" value="Mlo"/>
</dbReference>
<sequence length="196" mass="22332">MNLSFGFRASWKKAAETECFTHSERGTRKSGFAKTGDFMGFVQQQQQQHLSNQLKIEFWVIGWFWGTPDEDFDKGFPETARRLDGEEEEEGRSLEQTPTWAVAVVCFALVAISIVIEFIIHLIGKIASTWHPCSKQKEAEMNKANSDDLEGHRRRLLTAEDGGVRRVLAAVGTDKCADKIQRDFDLPETHRLEEDI</sequence>
<dbReference type="Proteomes" id="UP000823775">
    <property type="component" value="Unassembled WGS sequence"/>
</dbReference>
<name>A0ABS8SF46_DATST</name>
<evidence type="ECO:0000313" key="10">
    <source>
        <dbReference type="Proteomes" id="UP000823775"/>
    </source>
</evidence>
<dbReference type="EMBL" id="JACEIK010000455">
    <property type="protein sequence ID" value="MCD7457423.1"/>
    <property type="molecule type" value="Genomic_DNA"/>
</dbReference>
<keyword evidence="10" id="KW-1185">Reference proteome</keyword>
<comment type="caution">
    <text evidence="9">The sequence shown here is derived from an EMBL/GenBank/DDBJ whole genome shotgun (WGS) entry which is preliminary data.</text>
</comment>
<evidence type="ECO:0000256" key="8">
    <source>
        <dbReference type="SAM" id="Phobius"/>
    </source>
</evidence>
<dbReference type="Pfam" id="PF03094">
    <property type="entry name" value="Mlo"/>
    <property type="match status" value="1"/>
</dbReference>
<feature type="transmembrane region" description="Helical" evidence="8">
    <location>
        <begin position="100"/>
        <end position="120"/>
    </location>
</feature>
<evidence type="ECO:0000256" key="2">
    <source>
        <dbReference type="ARBA" id="ARBA00006574"/>
    </source>
</evidence>
<keyword evidence="5 8" id="KW-1133">Transmembrane helix</keyword>